<accession>A0AAD0WR77</accession>
<dbReference type="Proteomes" id="UP000263040">
    <property type="component" value="Chromosome"/>
</dbReference>
<evidence type="ECO:0000313" key="3">
    <source>
        <dbReference type="Proteomes" id="UP000263040"/>
    </source>
</evidence>
<evidence type="ECO:0000313" key="2">
    <source>
        <dbReference type="EMBL" id="AXX90526.1"/>
    </source>
</evidence>
<feature type="domain" description="Spore protein YkvP/CgeB glycosyl transferase-like" evidence="1">
    <location>
        <begin position="194"/>
        <end position="315"/>
    </location>
</feature>
<dbReference type="RefSeq" id="WP_118887112.1">
    <property type="nucleotide sequence ID" value="NZ_CP032100.1"/>
</dbReference>
<dbReference type="AlphaFoldDB" id="A0AAD0WR77"/>
<dbReference type="KEGG" id="asui:ASUIS_2080"/>
<keyword evidence="3" id="KW-1185">Reference proteome</keyword>
<reference evidence="2 3" key="1">
    <citation type="submission" date="2018-08" db="EMBL/GenBank/DDBJ databases">
        <title>Complete genome of the Arcobacter suis type strain LMG 26152.</title>
        <authorList>
            <person name="Miller W.G."/>
            <person name="Yee E."/>
            <person name="Bono J.L."/>
        </authorList>
    </citation>
    <scope>NUCLEOTIDE SEQUENCE [LARGE SCALE GENOMIC DNA]</scope>
    <source>
        <strain evidence="2 3">CECT 7833</strain>
    </source>
</reference>
<dbReference type="EMBL" id="CP032100">
    <property type="protein sequence ID" value="AXX90526.1"/>
    <property type="molecule type" value="Genomic_DNA"/>
</dbReference>
<evidence type="ECO:0000259" key="1">
    <source>
        <dbReference type="Pfam" id="PF13524"/>
    </source>
</evidence>
<protein>
    <submittedName>
        <fullName evidence="2">Glycosyltransferase, family 1</fullName>
    </submittedName>
</protein>
<sequence length="332" mass="39793">MRIIHCAPFNIITKTGGALYANPIKISQGLIQNNHFVHNFDYRDTSRYMSFFRNKKNGQKKMNEFFRTLVDDISPELIIFGHAELILEETFEYIKKKNIRMIFWYNDIPLQNHFKSIAHYFDFILTTAGGDFISDIKKYNENAFFLPNLVDENIEKYRAYENKKYENDVLFTGRHDKERESLINYLEKNISNNINLKFVGHNKQSVLIGEEYLKILANSKICINHNRDFTLKYEWYTSDRLFHILGNGSFSLSTKIINGEDFFEDKLEYYESYEELVSKINYFMNNEEERIAKSMWLRKRVHDLFNSKRVAKYILSLDNNDLKDLKTYEWYK</sequence>
<name>A0AAD0WR77_9BACT</name>
<proteinExistence type="predicted"/>
<dbReference type="Pfam" id="PF13524">
    <property type="entry name" value="Glyco_trans_1_2"/>
    <property type="match status" value="1"/>
</dbReference>
<dbReference type="InterPro" id="IPR055259">
    <property type="entry name" value="YkvP/CgeB_Glyco_trans-like"/>
</dbReference>
<organism evidence="2 3">
    <name type="scientific">Arcobacter suis CECT 7833</name>
    <dbReference type="NCBI Taxonomy" id="663365"/>
    <lineage>
        <taxon>Bacteria</taxon>
        <taxon>Pseudomonadati</taxon>
        <taxon>Campylobacterota</taxon>
        <taxon>Epsilonproteobacteria</taxon>
        <taxon>Campylobacterales</taxon>
        <taxon>Arcobacteraceae</taxon>
        <taxon>Arcobacter</taxon>
    </lineage>
</organism>
<gene>
    <name evidence="2" type="ORF">ASUIS_2080</name>
</gene>